<keyword evidence="3" id="KW-0436">Ligase</keyword>
<keyword evidence="4" id="KW-1185">Reference proteome</keyword>
<gene>
    <name evidence="3" type="ORF">FY004_07375</name>
</gene>
<dbReference type="PANTHER" id="PTHR24096">
    <property type="entry name" value="LONG-CHAIN-FATTY-ACID--COA LIGASE"/>
    <property type="match status" value="1"/>
</dbReference>
<feature type="region of interest" description="Disordered" evidence="1">
    <location>
        <begin position="555"/>
        <end position="592"/>
    </location>
</feature>
<dbReference type="InterPro" id="IPR020845">
    <property type="entry name" value="AMP-binding_CS"/>
</dbReference>
<sequence length="592" mass="63917">MNILRTQRSAAQRLRLTLDRQLGAGNFFWHAWRIATDRDRPLLFHPDVTSGTWDEGELPGHSLNDLRITAIRYAHWYRSHGVLPGTHVGVHTRNGLYGLLHHIAITGLGAVAVHCNPKMPVDTAAEYFRRTRTTVLVGDADLLAGCAGAWERSGTTPYKKILTEDIRHLDETAPRPSGPLPGFPYAHRGDDLVMISHSSGTTGRPKAPVFTHASFFDGKRERLWTFPSLTSDRMLTALPHSHSAGISYLSLALLLGIPTLVLDGADGASVVRAVNRFRPTFVLGFPLTLAEVDVAQITPYGAQSIHTWNGMGDASHERHIRPLTALGMRREGRRRVAGSAYVDGLGSSEMGMVLFRTVHTPETTEFGRLIGLPVKAVRDAAVLDEQGRPVPDGQPGLLGVRTPSVTPGYWDDPSLSRDSLSNGYFLTGDVVRREADGRWYHLDRTPDVIHTESGPVHSLPLEESVLLTTQALDTAVVAVEDPDHPGASLPAAVVLFGDDGVPRSARDLLDLCNVALQRKALAPLAALVVAADRTELPVGPTGKILKRVLREEHGPVLRRPAGGPVAHDRAAPAAGSAPEPADAGPGTARETA</sequence>
<feature type="compositionally biased region" description="Low complexity" evidence="1">
    <location>
        <begin position="571"/>
        <end position="586"/>
    </location>
</feature>
<evidence type="ECO:0000313" key="3">
    <source>
        <dbReference type="EMBL" id="TYR65203.1"/>
    </source>
</evidence>
<dbReference type="AlphaFoldDB" id="A0A5D4JNJ0"/>
<dbReference type="InterPro" id="IPR042099">
    <property type="entry name" value="ANL_N_sf"/>
</dbReference>
<accession>A0A5D4JNJ0</accession>
<protein>
    <submittedName>
        <fullName evidence="3">Acyl--CoA ligase</fullName>
    </submittedName>
</protein>
<dbReference type="Proteomes" id="UP000323242">
    <property type="component" value="Unassembled WGS sequence"/>
</dbReference>
<dbReference type="GO" id="GO:0016405">
    <property type="term" value="F:CoA-ligase activity"/>
    <property type="evidence" value="ECO:0007669"/>
    <property type="project" value="TreeGrafter"/>
</dbReference>
<proteinExistence type="predicted"/>
<dbReference type="Pfam" id="PF00501">
    <property type="entry name" value="AMP-binding"/>
    <property type="match status" value="1"/>
</dbReference>
<comment type="caution">
    <text evidence="3">The sequence shown here is derived from an EMBL/GenBank/DDBJ whole genome shotgun (WGS) entry which is preliminary data.</text>
</comment>
<dbReference type="InterPro" id="IPR000873">
    <property type="entry name" value="AMP-dep_synth/lig_dom"/>
</dbReference>
<dbReference type="SUPFAM" id="SSF56801">
    <property type="entry name" value="Acetyl-CoA synthetase-like"/>
    <property type="match status" value="1"/>
</dbReference>
<evidence type="ECO:0000256" key="1">
    <source>
        <dbReference type="SAM" id="MobiDB-lite"/>
    </source>
</evidence>
<name>A0A5D4JNJ0_9ACTN</name>
<organism evidence="3 4">
    <name type="scientific">Streptomyces parvus</name>
    <dbReference type="NCBI Taxonomy" id="66428"/>
    <lineage>
        <taxon>Bacteria</taxon>
        <taxon>Bacillati</taxon>
        <taxon>Actinomycetota</taxon>
        <taxon>Actinomycetes</taxon>
        <taxon>Kitasatosporales</taxon>
        <taxon>Streptomycetaceae</taxon>
        <taxon>Streptomyces</taxon>
    </lineage>
</organism>
<evidence type="ECO:0000313" key="4">
    <source>
        <dbReference type="Proteomes" id="UP000323242"/>
    </source>
</evidence>
<dbReference type="RefSeq" id="WP_109195831.1">
    <property type="nucleotide sequence ID" value="NZ_VSZQ01000028.1"/>
</dbReference>
<reference evidence="3 4" key="1">
    <citation type="submission" date="2019-08" db="EMBL/GenBank/DDBJ databases">
        <title>Draft genome for granaticin producer strain Streptomyces parvus C05.</title>
        <authorList>
            <person name="Gonzalez-Pimentel J.L."/>
        </authorList>
    </citation>
    <scope>NUCLEOTIDE SEQUENCE [LARGE SCALE GENOMIC DNA]</scope>
    <source>
        <strain evidence="3 4">C05</strain>
    </source>
</reference>
<evidence type="ECO:0000259" key="2">
    <source>
        <dbReference type="Pfam" id="PF00501"/>
    </source>
</evidence>
<dbReference type="Gene3D" id="3.40.50.12780">
    <property type="entry name" value="N-terminal domain of ligase-like"/>
    <property type="match status" value="1"/>
</dbReference>
<dbReference type="EMBL" id="VSZQ01000028">
    <property type="protein sequence ID" value="TYR65203.1"/>
    <property type="molecule type" value="Genomic_DNA"/>
</dbReference>
<dbReference type="PROSITE" id="PS00455">
    <property type="entry name" value="AMP_BINDING"/>
    <property type="match status" value="1"/>
</dbReference>
<feature type="domain" description="AMP-dependent synthetase/ligase" evidence="2">
    <location>
        <begin position="64"/>
        <end position="410"/>
    </location>
</feature>